<dbReference type="RefSeq" id="WP_015335821.1">
    <property type="nucleotide sequence ID" value="NC_020055.1"/>
</dbReference>
<evidence type="ECO:0000313" key="2">
    <source>
        <dbReference type="Proteomes" id="UP000010808"/>
    </source>
</evidence>
<proteinExistence type="predicted"/>
<protein>
    <submittedName>
        <fullName evidence="1">Uncharacterized protein</fullName>
    </submittedName>
</protein>
<evidence type="ECO:0000313" key="1">
    <source>
        <dbReference type="EMBL" id="CCO23216.1"/>
    </source>
</evidence>
<dbReference type="PATRIC" id="fig|1121451.3.peg.1197"/>
<dbReference type="AlphaFoldDB" id="L0RCB9"/>
<gene>
    <name evidence="1" type="ORF">DESAM_20929</name>
</gene>
<dbReference type="Proteomes" id="UP000010808">
    <property type="component" value="Chromosome"/>
</dbReference>
<dbReference type="KEGG" id="dhy:DESAM_20929"/>
<dbReference type="STRING" id="1121451.DESAM_20929"/>
<reference evidence="1 2" key="1">
    <citation type="submission" date="2012-10" db="EMBL/GenBank/DDBJ databases">
        <authorList>
            <person name="Genoscope - CEA"/>
        </authorList>
    </citation>
    <scope>NUCLEOTIDE SEQUENCE [LARGE SCALE GENOMIC DNA]</scope>
    <source>
        <strain evidence="2">AM13 / DSM 14728</strain>
    </source>
</reference>
<accession>L0RCB9</accession>
<dbReference type="EMBL" id="FO203522">
    <property type="protein sequence ID" value="CCO23216.1"/>
    <property type="molecule type" value="Genomic_DNA"/>
</dbReference>
<keyword evidence="2" id="KW-1185">Reference proteome</keyword>
<name>L0RCB9_9BACT</name>
<organism evidence="1 2">
    <name type="scientific">Maridesulfovibrio hydrothermalis AM13 = DSM 14728</name>
    <dbReference type="NCBI Taxonomy" id="1121451"/>
    <lineage>
        <taxon>Bacteria</taxon>
        <taxon>Pseudomonadati</taxon>
        <taxon>Thermodesulfobacteriota</taxon>
        <taxon>Desulfovibrionia</taxon>
        <taxon>Desulfovibrionales</taxon>
        <taxon>Desulfovibrionaceae</taxon>
        <taxon>Maridesulfovibrio</taxon>
    </lineage>
</organism>
<dbReference type="HOGENOM" id="CLU_2787060_0_0_7"/>
<sequence>MQHLECFIHIGLPKTATSLLQEKYFPKIKEVLYVGKTLNSDHDYKINISDLSTLNISAVDEHLTSLIN</sequence>
<dbReference type="OrthoDB" id="5459800at2"/>